<feature type="transmembrane region" description="Helical" evidence="2">
    <location>
        <begin position="239"/>
        <end position="259"/>
    </location>
</feature>
<evidence type="ECO:0000256" key="1">
    <source>
        <dbReference type="SAM" id="MobiDB-lite"/>
    </source>
</evidence>
<evidence type="ECO:0000313" key="4">
    <source>
        <dbReference type="Proteomes" id="UP000441772"/>
    </source>
</evidence>
<feature type="compositionally biased region" description="Low complexity" evidence="1">
    <location>
        <begin position="314"/>
        <end position="326"/>
    </location>
</feature>
<proteinExistence type="predicted"/>
<sequence>MKDKKQTSTEHELDEPKRKSAARPTRHARFMRGVVTPIFGLLAVAAIGLGIMNATYWKPSSQITATTSVKGAQYVVTDPGVLPLIDDAVRITVTASGGTSGTTSSGNTSSENTSSDSTSSDTADAASDGVCLALGTNKDVTGWLAGSSYIRVTGMSDWSTLSWEKSAAQGSSAAGDGDVSFKDSDMWSKTVCDPSKVTLDAKTSADSGTVAVIDLGKATSAKVSLHWTRHQLPDFAMPFYFAGGLLAILAVLSATLFAVPPHKRRKREVVGSAETAAQGEEVAISEALAGSLAGLKSAVSFKPKSKRRRHAAHRAGAPAAAEPGGETTDGSDSGQPVVIDPSNRNLVADQQAQNAQPDDSETSVITASELQAYFARLSAENSEYESDSETADVESADAETADDETVDGVTLDAAVTDTASRLSGLQGVATDSDVNQNNDQHDDVAHDDTDGKETGHDGE</sequence>
<feature type="compositionally biased region" description="Basic and acidic residues" evidence="1">
    <location>
        <begin position="1"/>
        <end position="18"/>
    </location>
</feature>
<comment type="caution">
    <text evidence="3">The sequence shown here is derived from an EMBL/GenBank/DDBJ whole genome shotgun (WGS) entry which is preliminary data.</text>
</comment>
<feature type="region of interest" description="Disordered" evidence="1">
    <location>
        <begin position="1"/>
        <end position="25"/>
    </location>
</feature>
<dbReference type="Proteomes" id="UP000441772">
    <property type="component" value="Unassembled WGS sequence"/>
</dbReference>
<evidence type="ECO:0000313" key="3">
    <source>
        <dbReference type="EMBL" id="KAB7791059.1"/>
    </source>
</evidence>
<accession>A0A6I1GNU4</accession>
<keyword evidence="2" id="KW-1133">Transmembrane helix</keyword>
<keyword evidence="4" id="KW-1185">Reference proteome</keyword>
<gene>
    <name evidence="3" type="ORF">F7D09_0415</name>
</gene>
<keyword evidence="2" id="KW-0472">Membrane</keyword>
<keyword evidence="2" id="KW-0812">Transmembrane</keyword>
<feature type="region of interest" description="Disordered" evidence="1">
    <location>
        <begin position="301"/>
        <end position="339"/>
    </location>
</feature>
<feature type="compositionally biased region" description="Basic and acidic residues" evidence="1">
    <location>
        <begin position="439"/>
        <end position="459"/>
    </location>
</feature>
<feature type="region of interest" description="Disordered" evidence="1">
    <location>
        <begin position="424"/>
        <end position="459"/>
    </location>
</feature>
<organism evidence="3 4">
    <name type="scientific">Bifidobacterium leontopitheci</name>
    <dbReference type="NCBI Taxonomy" id="2650774"/>
    <lineage>
        <taxon>Bacteria</taxon>
        <taxon>Bacillati</taxon>
        <taxon>Actinomycetota</taxon>
        <taxon>Actinomycetes</taxon>
        <taxon>Bifidobacteriales</taxon>
        <taxon>Bifidobacteriaceae</taxon>
        <taxon>Bifidobacterium</taxon>
    </lineage>
</organism>
<feature type="compositionally biased region" description="Basic residues" evidence="1">
    <location>
        <begin position="303"/>
        <end position="313"/>
    </location>
</feature>
<name>A0A6I1GNU4_9BIFI</name>
<dbReference type="EMBL" id="WBVT01000004">
    <property type="protein sequence ID" value="KAB7791059.1"/>
    <property type="molecule type" value="Genomic_DNA"/>
</dbReference>
<feature type="region of interest" description="Disordered" evidence="1">
    <location>
        <begin position="379"/>
        <end position="412"/>
    </location>
</feature>
<feature type="transmembrane region" description="Helical" evidence="2">
    <location>
        <begin position="33"/>
        <end position="57"/>
    </location>
</feature>
<protein>
    <recommendedName>
        <fullName evidence="5">GTPase regulator-like protein</fullName>
    </recommendedName>
</protein>
<evidence type="ECO:0000256" key="2">
    <source>
        <dbReference type="SAM" id="Phobius"/>
    </source>
</evidence>
<evidence type="ECO:0008006" key="5">
    <source>
        <dbReference type="Google" id="ProtNLM"/>
    </source>
</evidence>
<feature type="compositionally biased region" description="Acidic residues" evidence="1">
    <location>
        <begin position="382"/>
        <end position="406"/>
    </location>
</feature>
<feature type="region of interest" description="Disordered" evidence="1">
    <location>
        <begin position="95"/>
        <end position="121"/>
    </location>
</feature>
<dbReference type="AlphaFoldDB" id="A0A6I1GNU4"/>
<reference evidence="3 4" key="1">
    <citation type="submission" date="2019-09" db="EMBL/GenBank/DDBJ databases">
        <title>Characterization of the phylogenetic diversity of two novel species belonging to the genus Bifidobacterium: Bifidobacterium cebidarum sp. nov. and Bifidobacterium leontopitheci sp. nov.</title>
        <authorList>
            <person name="Lugli G.A."/>
            <person name="Duranti S."/>
            <person name="Milani C."/>
            <person name="Turroni F."/>
            <person name="Ventura M."/>
        </authorList>
    </citation>
    <scope>NUCLEOTIDE SEQUENCE [LARGE SCALE GENOMIC DNA]</scope>
    <source>
        <strain evidence="3 4">LMG 31471</strain>
    </source>
</reference>